<dbReference type="InterPro" id="IPR042100">
    <property type="entry name" value="Bug_dom1"/>
</dbReference>
<evidence type="ECO:0000256" key="1">
    <source>
        <dbReference type="ARBA" id="ARBA00006987"/>
    </source>
</evidence>
<dbReference type="InterPro" id="IPR006311">
    <property type="entry name" value="TAT_signal"/>
</dbReference>
<proteinExistence type="inferred from homology"/>
<dbReference type="PANTHER" id="PTHR42928:SF5">
    <property type="entry name" value="BLR1237 PROTEIN"/>
    <property type="match status" value="1"/>
</dbReference>
<organism evidence="3 4">
    <name type="scientific">Craurococcus roseus</name>
    <dbReference type="NCBI Taxonomy" id="77585"/>
    <lineage>
        <taxon>Bacteria</taxon>
        <taxon>Pseudomonadati</taxon>
        <taxon>Pseudomonadota</taxon>
        <taxon>Alphaproteobacteria</taxon>
        <taxon>Acetobacterales</taxon>
        <taxon>Acetobacteraceae</taxon>
        <taxon>Craurococcus</taxon>
    </lineage>
</organism>
<dbReference type="Pfam" id="PF03401">
    <property type="entry name" value="TctC"/>
    <property type="match status" value="1"/>
</dbReference>
<dbReference type="EMBL" id="BAAAFZ010000006">
    <property type="protein sequence ID" value="GAA0568984.1"/>
    <property type="molecule type" value="Genomic_DNA"/>
</dbReference>
<dbReference type="Proteomes" id="UP001501588">
    <property type="component" value="Unassembled WGS sequence"/>
</dbReference>
<dbReference type="InterPro" id="IPR005064">
    <property type="entry name" value="BUG"/>
</dbReference>
<dbReference type="RefSeq" id="WP_343893466.1">
    <property type="nucleotide sequence ID" value="NZ_BAAAFZ010000006.1"/>
</dbReference>
<evidence type="ECO:0000313" key="4">
    <source>
        <dbReference type="Proteomes" id="UP001501588"/>
    </source>
</evidence>
<dbReference type="Gene3D" id="3.40.190.150">
    <property type="entry name" value="Bordetella uptake gene, domain 1"/>
    <property type="match status" value="1"/>
</dbReference>
<dbReference type="PROSITE" id="PS51318">
    <property type="entry name" value="TAT"/>
    <property type="match status" value="1"/>
</dbReference>
<gene>
    <name evidence="3" type="ORF">GCM10009416_04070</name>
</gene>
<keyword evidence="2" id="KW-0732">Signal</keyword>
<protein>
    <submittedName>
        <fullName evidence="3">Tripartite tricarboxylate transporter substrate binding protein</fullName>
    </submittedName>
</protein>
<dbReference type="SUPFAM" id="SSF53850">
    <property type="entry name" value="Periplasmic binding protein-like II"/>
    <property type="match status" value="1"/>
</dbReference>
<sequence length="334" mass="35565">MPRLTRRSALLLSAAPALAGGGRAARAQAPAQWRPASQVRIVVPAAPGGTTDIMGRLCAQHLQARWGVPVAVENRSGAGGTIGTLDVVRAAPNGLTLLSGNIGPQAIAYSLFRNLPYREDQIAPVSGQIRGPNVLVVNAAAPARTMGEFVAWLRREPGRVTYASTGVGQSTHLSPVWMLQLLDAKAIHVPFRGSAPAQTELLSNNVGFLVDNLTGVIEHIRGGRLRALAVTSAERNPQLPDVPTMRESVPELASYEVNTWFGLFAPAGTPAPTIRAINAEMAAWMDLPDTERRFSELGGAALRGSPEEFGAFVKAETAKWREVIRKEGLQLDVG</sequence>
<evidence type="ECO:0000256" key="2">
    <source>
        <dbReference type="SAM" id="SignalP"/>
    </source>
</evidence>
<dbReference type="Gene3D" id="3.40.190.10">
    <property type="entry name" value="Periplasmic binding protein-like II"/>
    <property type="match status" value="1"/>
</dbReference>
<name>A0ABN1EL52_9PROT</name>
<accession>A0ABN1EL52</accession>
<feature type="signal peptide" evidence="2">
    <location>
        <begin position="1"/>
        <end position="19"/>
    </location>
</feature>
<dbReference type="PIRSF" id="PIRSF017082">
    <property type="entry name" value="YflP"/>
    <property type="match status" value="1"/>
</dbReference>
<comment type="similarity">
    <text evidence="1">Belongs to the UPF0065 (bug) family.</text>
</comment>
<keyword evidence="4" id="KW-1185">Reference proteome</keyword>
<reference evidence="3 4" key="1">
    <citation type="journal article" date="2019" name="Int. J. Syst. Evol. Microbiol.">
        <title>The Global Catalogue of Microorganisms (GCM) 10K type strain sequencing project: providing services to taxonomists for standard genome sequencing and annotation.</title>
        <authorList>
            <consortium name="The Broad Institute Genomics Platform"/>
            <consortium name="The Broad Institute Genome Sequencing Center for Infectious Disease"/>
            <person name="Wu L."/>
            <person name="Ma J."/>
        </authorList>
    </citation>
    <scope>NUCLEOTIDE SEQUENCE [LARGE SCALE GENOMIC DNA]</scope>
    <source>
        <strain evidence="3 4">JCM 9933</strain>
    </source>
</reference>
<comment type="caution">
    <text evidence="3">The sequence shown here is derived from an EMBL/GenBank/DDBJ whole genome shotgun (WGS) entry which is preliminary data.</text>
</comment>
<evidence type="ECO:0000313" key="3">
    <source>
        <dbReference type="EMBL" id="GAA0568984.1"/>
    </source>
</evidence>
<dbReference type="PANTHER" id="PTHR42928">
    <property type="entry name" value="TRICARBOXYLATE-BINDING PROTEIN"/>
    <property type="match status" value="1"/>
</dbReference>
<feature type="chain" id="PRO_5046967404" evidence="2">
    <location>
        <begin position="20"/>
        <end position="334"/>
    </location>
</feature>